<feature type="region of interest" description="Disordered" evidence="1">
    <location>
        <begin position="236"/>
        <end position="257"/>
    </location>
</feature>
<comment type="caution">
    <text evidence="2">The sequence shown here is derived from an EMBL/GenBank/DDBJ whole genome shotgun (WGS) entry which is preliminary data.</text>
</comment>
<dbReference type="RefSeq" id="WP_285346727.1">
    <property type="nucleotide sequence ID" value="NZ_JASITI010000104.1"/>
</dbReference>
<evidence type="ECO:0000313" key="2">
    <source>
        <dbReference type="EMBL" id="MDK9501304.1"/>
    </source>
</evidence>
<gene>
    <name evidence="2" type="ORF">QEZ40_000581</name>
</gene>
<keyword evidence="3" id="KW-1185">Reference proteome</keyword>
<name>A0ABT7H895_9ACTN</name>
<sequence>MAAAWTTARAVTRLTVLRAHLIDDRRLQRLLGLQRQTGIHLTLVVHRPRLTTAAGRTLAATDHTTVDAPPPGAPASVVPAPWRWITLDALDRLVSYDSPRPCTTACTPRPIVYQQRPAPIPPTQAQAVRLADRLHTATSHPARAAALAAAVAVGTSFQQLATARPDGFDPAASTLTLHDQARYTDGCAIYPAPAWAHGCLHAAARFAHLTDAACLLAAPADRPALLRLAESIKIRPPQPPPAWRGERRGRSSGTGGSNVRHWDELCLCCVPTGGGTSVTRVRTR</sequence>
<evidence type="ECO:0000313" key="3">
    <source>
        <dbReference type="Proteomes" id="UP001223390"/>
    </source>
</evidence>
<dbReference type="EMBL" id="JASITI010000104">
    <property type="protein sequence ID" value="MDK9501304.1"/>
    <property type="molecule type" value="Genomic_DNA"/>
</dbReference>
<organism evidence="2 3">
    <name type="scientific">Streptomyces katrae</name>
    <dbReference type="NCBI Taxonomy" id="68223"/>
    <lineage>
        <taxon>Bacteria</taxon>
        <taxon>Bacillati</taxon>
        <taxon>Actinomycetota</taxon>
        <taxon>Actinomycetes</taxon>
        <taxon>Kitasatosporales</taxon>
        <taxon>Streptomycetaceae</taxon>
        <taxon>Streptomyces</taxon>
    </lineage>
</organism>
<accession>A0ABT7H895</accession>
<dbReference type="Proteomes" id="UP001223390">
    <property type="component" value="Unassembled WGS sequence"/>
</dbReference>
<evidence type="ECO:0000256" key="1">
    <source>
        <dbReference type="SAM" id="MobiDB-lite"/>
    </source>
</evidence>
<reference evidence="2 3" key="1">
    <citation type="submission" date="2023-05" db="EMBL/GenBank/DDBJ databases">
        <title>Sequencing and Assembly of Streptomyces sp. NP73.</title>
        <authorList>
            <person name="Konwar A.N."/>
            <person name="Saikia K."/>
            <person name="Thakur D."/>
        </authorList>
    </citation>
    <scope>NUCLEOTIDE SEQUENCE [LARGE SCALE GENOMIC DNA]</scope>
    <source>
        <strain evidence="2 3">NP73</strain>
    </source>
</reference>
<protein>
    <submittedName>
        <fullName evidence="2">Uncharacterized protein</fullName>
    </submittedName>
</protein>
<proteinExistence type="predicted"/>